<evidence type="ECO:0000259" key="3">
    <source>
        <dbReference type="Pfam" id="PF13538"/>
    </source>
</evidence>
<name>A0A6G8F189_9BACT</name>
<evidence type="ECO:0000256" key="1">
    <source>
        <dbReference type="ARBA" id="ARBA00022741"/>
    </source>
</evidence>
<dbReference type="InterPro" id="IPR027785">
    <property type="entry name" value="UvrD-like_helicase_C"/>
</dbReference>
<keyword evidence="2" id="KW-0067">ATP-binding</keyword>
<gene>
    <name evidence="4" type="ORF">Prevot485_0850</name>
</gene>
<dbReference type="PANTHER" id="PTHR43788">
    <property type="entry name" value="DNA2/NAM7 HELICASE FAMILY MEMBER"/>
    <property type="match status" value="1"/>
</dbReference>
<dbReference type="AlphaFoldDB" id="A0A6G8F189"/>
<evidence type="ECO:0000256" key="2">
    <source>
        <dbReference type="ARBA" id="ARBA00022840"/>
    </source>
</evidence>
<dbReference type="GO" id="GO:0003678">
    <property type="term" value="F:DNA helicase activity"/>
    <property type="evidence" value="ECO:0007669"/>
    <property type="project" value="UniProtKB-ARBA"/>
</dbReference>
<dbReference type="CDD" id="cd18809">
    <property type="entry name" value="SF1_C_RecD"/>
    <property type="match status" value="1"/>
</dbReference>
<dbReference type="PANTHER" id="PTHR43788:SF6">
    <property type="entry name" value="DNA HELICASE B"/>
    <property type="match status" value="1"/>
</dbReference>
<sequence length="495" mass="54992">MTTTEFKHTVLERFGFPPTDDQRNALDVFTAFLAARQGMPAMILRGSAGTGKTSLVAAMVKTLLSLRQKVVLMAPTGRAAKVLSLNCSLPATTIHRKIYRQKKVEGDFNLDVNMHADTLFVVDEASMISTVPQLPADGMPAFIGNGGGVIDDLVTYIYSGRNCRMMLIGDTAQLPPVGEDEAPALQAGVIGCYGLDTYECDIHEVVRQKRESGILVNATMLRRLITYDGATELPRIRFSGFADIKVMPGSELIDALSGSYGSVGMDDTIVITRSNKRATIYNKGIRAQVVDHDGELSSGDRLMVVKNHYFDLPLPASESPSPDGVTQSGTDAGKGLMSFIANGDMALVRRVRNVRELYGFRFADLTLRFPDYDDCEMQFTAILDALHTDAPALSPAQHRQLYDGVMEDYMDIPRKADRLKAVREDRYYNALQVKFAYAVTCHKAQGGQWRHVYVDQGYMTDDMLTPDYIHWLYTAFTRATETLYLVNWPKEQTEQ</sequence>
<dbReference type="GO" id="GO:0004519">
    <property type="term" value="F:endonuclease activity"/>
    <property type="evidence" value="ECO:0007669"/>
    <property type="project" value="UniProtKB-KW"/>
</dbReference>
<keyword evidence="1" id="KW-0547">Nucleotide-binding</keyword>
<organism evidence="4">
    <name type="scientific">uncultured Prevotella sp</name>
    <dbReference type="NCBI Taxonomy" id="159272"/>
    <lineage>
        <taxon>Bacteria</taxon>
        <taxon>Pseudomonadati</taxon>
        <taxon>Bacteroidota</taxon>
        <taxon>Bacteroidia</taxon>
        <taxon>Bacteroidales</taxon>
        <taxon>Prevotellaceae</taxon>
        <taxon>Prevotella</taxon>
        <taxon>environmental samples</taxon>
    </lineage>
</organism>
<proteinExistence type="predicted"/>
<dbReference type="InterPro" id="IPR050534">
    <property type="entry name" value="Coronavir_polyprotein_1ab"/>
</dbReference>
<dbReference type="GO" id="GO:0005524">
    <property type="term" value="F:ATP binding"/>
    <property type="evidence" value="ECO:0007669"/>
    <property type="project" value="UniProtKB-KW"/>
</dbReference>
<keyword evidence="4" id="KW-0255">Endonuclease</keyword>
<dbReference type="CDD" id="cd17933">
    <property type="entry name" value="DEXSc_RecD-like"/>
    <property type="match status" value="1"/>
</dbReference>
<keyword evidence="4" id="KW-0378">Hydrolase</keyword>
<dbReference type="EMBL" id="MN990733">
    <property type="protein sequence ID" value="QIM09986.1"/>
    <property type="molecule type" value="Genomic_DNA"/>
</dbReference>
<dbReference type="Gene3D" id="3.40.50.300">
    <property type="entry name" value="P-loop containing nucleotide triphosphate hydrolases"/>
    <property type="match status" value="2"/>
</dbReference>
<dbReference type="InterPro" id="IPR027417">
    <property type="entry name" value="P-loop_NTPase"/>
</dbReference>
<evidence type="ECO:0000313" key="4">
    <source>
        <dbReference type="EMBL" id="QIM09986.1"/>
    </source>
</evidence>
<feature type="domain" description="UvrD-like helicase C-terminal" evidence="3">
    <location>
        <begin position="435"/>
        <end position="486"/>
    </location>
</feature>
<protein>
    <submittedName>
        <fullName evidence="4">ATP-dependent endonuclease</fullName>
    </submittedName>
</protein>
<dbReference type="Pfam" id="PF13538">
    <property type="entry name" value="UvrD_C_2"/>
    <property type="match status" value="1"/>
</dbReference>
<accession>A0A6G8F189</accession>
<dbReference type="Pfam" id="PF13604">
    <property type="entry name" value="AAA_30"/>
    <property type="match status" value="1"/>
</dbReference>
<dbReference type="SUPFAM" id="SSF52540">
    <property type="entry name" value="P-loop containing nucleoside triphosphate hydrolases"/>
    <property type="match status" value="1"/>
</dbReference>
<keyword evidence="4" id="KW-0540">Nuclease</keyword>
<reference evidence="4" key="1">
    <citation type="journal article" date="2020" name="J. ISSAAS">
        <title>Lactobacilli and other gastrointestinal microbiota of Peromyscus leucopus, reservoir host for agents of Lyme disease and other zoonoses in North America.</title>
        <authorList>
            <person name="Milovic A."/>
            <person name="Bassam K."/>
            <person name="Shao H."/>
            <person name="Chatzistamou I."/>
            <person name="Tufts D.M."/>
            <person name="Diuk-Wasser M."/>
            <person name="Barbour A.G."/>
        </authorList>
    </citation>
    <scope>NUCLEOTIDE SEQUENCE</scope>
    <source>
        <strain evidence="4">LL70</strain>
    </source>
</reference>